<organism evidence="2 3">
    <name type="scientific">Tetracentron sinense</name>
    <name type="common">Spur-leaf</name>
    <dbReference type="NCBI Taxonomy" id="13715"/>
    <lineage>
        <taxon>Eukaryota</taxon>
        <taxon>Viridiplantae</taxon>
        <taxon>Streptophyta</taxon>
        <taxon>Embryophyta</taxon>
        <taxon>Tracheophyta</taxon>
        <taxon>Spermatophyta</taxon>
        <taxon>Magnoliopsida</taxon>
        <taxon>Trochodendrales</taxon>
        <taxon>Trochodendraceae</taxon>
        <taxon>Tetracentron</taxon>
    </lineage>
</organism>
<accession>A0A834ZKZ9</accession>
<dbReference type="PANTHER" id="PTHR34145:SF28">
    <property type="entry name" value="F-BOX DOMAIN-CONTAINING PROTEIN"/>
    <property type="match status" value="1"/>
</dbReference>
<dbReference type="SUPFAM" id="SSF52047">
    <property type="entry name" value="RNI-like"/>
    <property type="match status" value="2"/>
</dbReference>
<dbReference type="OMA" id="CEINAAG"/>
<dbReference type="SMART" id="SM00256">
    <property type="entry name" value="FBOX"/>
    <property type="match status" value="2"/>
</dbReference>
<evidence type="ECO:0000313" key="3">
    <source>
        <dbReference type="Proteomes" id="UP000655225"/>
    </source>
</evidence>
<dbReference type="EMBL" id="JABCRI010000003">
    <property type="protein sequence ID" value="KAF8409355.1"/>
    <property type="molecule type" value="Genomic_DNA"/>
</dbReference>
<feature type="domain" description="F-box" evidence="1">
    <location>
        <begin position="8"/>
        <end position="62"/>
    </location>
</feature>
<gene>
    <name evidence="2" type="ORF">HHK36_005430</name>
</gene>
<dbReference type="SUPFAM" id="SSF81383">
    <property type="entry name" value="F-box domain"/>
    <property type="match status" value="2"/>
</dbReference>
<sequence length="1215" mass="139660">MNESMVEYDRIMELPEPILHHILSFIPTRDVIRTSVLSKRWRFVWNSFPILDFDCHNFYGTYSPLPSSQIIEHFMNIIDKSLRCREPNTIIDKFRLVLDEFEVEFTHRVNKWIEFVVESNVKELDLNICTDYNNEERIYGLPLSLFDAKSMSVLRLEGFKLVPSGVTRFSSLRSLSLIGMYIDDQIIRDHILSCPLIENLILQSCFGLGHLQVSSPQIKTLEVVWCSGLKSIEIDTQSLQSFLYKGGRTISCEINAAGLSYLKTISLEGVKMMEKFQRQISQCPLLESLKLVECDYFGSLKICNQHLKSLVLDSCYGRLEAEIEAQNLLSFMYGGTIYPFALTMNTSSLLDATLKLYPIPHSLWLSKLRDFLGRFDHVKVLTLVNSQCMIIPKELRESLLPPLYHLKHLKAEIEPPVRHLSFPRLEFPEQISKEYFEGLLWLSPRLKTLDLVFLNRTLKFHYKKLRHSNSYKSIPIGSWKQCLKKVKIENFEGTNDDFCILKFLLENAKALEKIQCISNLQILPENYMELNGIRIASPHAKIVPGVMAGKAAGMEVVAVPSLPKQAHLYTSADDHIYIPEKWGLPPFHDCPCLGMTFAYGSLTKDPDPKPTYLFPPTIPGSDVAESEEAVVSGETGSVSYISNSNCNTTLSKAKIHKRKRERPLVIISSKELCNEEEQYYSKRRMNESMVEYDRITELPEPILHHILSFIPTRDVIRTSVLSKRWRCVWNSFPILDFDCHNFLSAYSSLPSSQIIENFMNIIDKSLRRREPNISIEKFRLVLNEFEIEFTPRVNKWIEFAIESNVKELNLNIRNNYGKERMYGLSLSLFAAESVMVLRLDGFQLVPSGVSRFSSLRSLSLIVMYIDDQIIRDLIFRCPLIEILILKYCHGLEYLQVSSPQIKTLEVVWCSGLKSIEINTHSLQSFLYKGGTISCEINAAGFSYLKTISLEGVKMTEKFQRQISQCPLLESLKLVECNYFGSLNICNQHLKSLVLDSCYGLLEAEIEAQNLLSFMYAGYIFPLALMNTSSLLDATLNLSCNPHDPLWFNKLRDFLGRFDHVKVLTLVNSQSMIIPKEQRESLLAPLYDLKHLKADIEPTSVEYAEYLDGFLWCCPRLETVDLVSINKTLKFHYKKPRHSNSCKSFHIRSWQQCLKKVKIENFEGTDDDLCILKFLLENAKALEMIECISNLQMLQGNHMELSGIRIASPHAKIVFC</sequence>
<dbReference type="InterPro" id="IPR053772">
    <property type="entry name" value="At1g61320/At1g61330-like"/>
</dbReference>
<dbReference type="InterPro" id="IPR036047">
    <property type="entry name" value="F-box-like_dom_sf"/>
</dbReference>
<dbReference type="Gene3D" id="3.80.10.10">
    <property type="entry name" value="Ribonuclease Inhibitor"/>
    <property type="match status" value="2"/>
</dbReference>
<dbReference type="AlphaFoldDB" id="A0A834ZKZ9"/>
<dbReference type="OrthoDB" id="1534647at2759"/>
<dbReference type="Proteomes" id="UP000655225">
    <property type="component" value="Unassembled WGS sequence"/>
</dbReference>
<dbReference type="InterPro" id="IPR055357">
    <property type="entry name" value="LRR_At1g61320_AtMIF1"/>
</dbReference>
<name>A0A834ZKZ9_TETSI</name>
<dbReference type="Pfam" id="PF00646">
    <property type="entry name" value="F-box"/>
    <property type="match status" value="2"/>
</dbReference>
<reference evidence="2 3" key="1">
    <citation type="submission" date="2020-04" db="EMBL/GenBank/DDBJ databases">
        <title>Plant Genome Project.</title>
        <authorList>
            <person name="Zhang R.-G."/>
        </authorList>
    </citation>
    <scope>NUCLEOTIDE SEQUENCE [LARGE SCALE GENOMIC DNA]</scope>
    <source>
        <strain evidence="2">YNK0</strain>
        <tissue evidence="2">Leaf</tissue>
    </source>
</reference>
<dbReference type="PANTHER" id="PTHR34145">
    <property type="entry name" value="OS02G0105600 PROTEIN"/>
    <property type="match status" value="1"/>
</dbReference>
<protein>
    <recommendedName>
        <fullName evidence="1">F-box domain-containing protein</fullName>
    </recommendedName>
</protein>
<comment type="caution">
    <text evidence="2">The sequence shown here is derived from an EMBL/GenBank/DDBJ whole genome shotgun (WGS) entry which is preliminary data.</text>
</comment>
<dbReference type="PROSITE" id="PS50181">
    <property type="entry name" value="FBOX"/>
    <property type="match status" value="2"/>
</dbReference>
<dbReference type="Pfam" id="PF23622">
    <property type="entry name" value="LRR_At1g61320_AtMIF1"/>
    <property type="match status" value="4"/>
</dbReference>
<keyword evidence="3" id="KW-1185">Reference proteome</keyword>
<dbReference type="InterPro" id="IPR001810">
    <property type="entry name" value="F-box_dom"/>
</dbReference>
<evidence type="ECO:0000313" key="2">
    <source>
        <dbReference type="EMBL" id="KAF8409355.1"/>
    </source>
</evidence>
<dbReference type="Gene3D" id="1.20.1280.50">
    <property type="match status" value="2"/>
</dbReference>
<proteinExistence type="predicted"/>
<feature type="domain" description="F-box" evidence="1">
    <location>
        <begin position="692"/>
        <end position="728"/>
    </location>
</feature>
<dbReference type="CDD" id="cd22160">
    <property type="entry name" value="F-box_AtFBL13-like"/>
    <property type="match status" value="2"/>
</dbReference>
<dbReference type="InterPro" id="IPR032675">
    <property type="entry name" value="LRR_dom_sf"/>
</dbReference>
<dbReference type="InterPro" id="IPR053781">
    <property type="entry name" value="F-box_AtFBL13-like"/>
</dbReference>
<evidence type="ECO:0000259" key="1">
    <source>
        <dbReference type="PROSITE" id="PS50181"/>
    </source>
</evidence>